<organism evidence="1 2">
    <name type="scientific">Variovorax humicola</name>
    <dbReference type="NCBI Taxonomy" id="1769758"/>
    <lineage>
        <taxon>Bacteria</taxon>
        <taxon>Pseudomonadati</taxon>
        <taxon>Pseudomonadota</taxon>
        <taxon>Betaproteobacteria</taxon>
        <taxon>Burkholderiales</taxon>
        <taxon>Comamonadaceae</taxon>
        <taxon>Variovorax</taxon>
    </lineage>
</organism>
<dbReference type="Proteomes" id="UP001363010">
    <property type="component" value="Unassembled WGS sequence"/>
</dbReference>
<reference evidence="1 2" key="1">
    <citation type="submission" date="2024-03" db="EMBL/GenBank/DDBJ databases">
        <title>Novel species of the genus Variovorax.</title>
        <authorList>
            <person name="Liu Q."/>
            <person name="Xin Y.-H."/>
        </authorList>
    </citation>
    <scope>NUCLEOTIDE SEQUENCE [LARGE SCALE GENOMIC DNA]</scope>
    <source>
        <strain evidence="1 2">KACC 18501</strain>
    </source>
</reference>
<dbReference type="EC" id="2.1.-.-" evidence="1"/>
<accession>A0ABU8VWN8</accession>
<dbReference type="Pfam" id="PF13489">
    <property type="entry name" value="Methyltransf_23"/>
    <property type="match status" value="1"/>
</dbReference>
<keyword evidence="1" id="KW-0489">Methyltransferase</keyword>
<keyword evidence="1" id="KW-0808">Transferase</keyword>
<dbReference type="Gene3D" id="3.40.50.150">
    <property type="entry name" value="Vaccinia Virus protein VP39"/>
    <property type="match status" value="1"/>
</dbReference>
<protein>
    <submittedName>
        <fullName evidence="1">Class I SAM-dependent methyltransferase</fullName>
        <ecNumber evidence="1">2.1.-.-</ecNumber>
    </submittedName>
</protein>
<gene>
    <name evidence="1" type="ORF">WKW80_07290</name>
</gene>
<dbReference type="InterPro" id="IPR029063">
    <property type="entry name" value="SAM-dependent_MTases_sf"/>
</dbReference>
<evidence type="ECO:0000313" key="1">
    <source>
        <dbReference type="EMBL" id="MEJ8821838.1"/>
    </source>
</evidence>
<dbReference type="RefSeq" id="WP_340362890.1">
    <property type="nucleotide sequence ID" value="NZ_JBBKZV010000003.1"/>
</dbReference>
<comment type="caution">
    <text evidence="1">The sequence shown here is derived from an EMBL/GenBank/DDBJ whole genome shotgun (WGS) entry which is preliminary data.</text>
</comment>
<keyword evidence="2" id="KW-1185">Reference proteome</keyword>
<evidence type="ECO:0000313" key="2">
    <source>
        <dbReference type="Proteomes" id="UP001363010"/>
    </source>
</evidence>
<dbReference type="SUPFAM" id="SSF53335">
    <property type="entry name" value="S-adenosyl-L-methionine-dependent methyltransferases"/>
    <property type="match status" value="1"/>
</dbReference>
<dbReference type="CDD" id="cd02440">
    <property type="entry name" value="AdoMet_MTases"/>
    <property type="match status" value="1"/>
</dbReference>
<dbReference type="GO" id="GO:0032259">
    <property type="term" value="P:methylation"/>
    <property type="evidence" value="ECO:0007669"/>
    <property type="project" value="UniProtKB-KW"/>
</dbReference>
<dbReference type="EMBL" id="JBBKZV010000003">
    <property type="protein sequence ID" value="MEJ8821838.1"/>
    <property type="molecule type" value="Genomic_DNA"/>
</dbReference>
<sequence>MAYYSNVNTTILDLIGAEVQSICEFGCGAGALAEAVKIKNPTVFYVGIDIAAEPLRDAARFLDVAIQCNVDTYPHWDDHPQMKEAIPPNHFDCIVFGDVLEHLYAPEIAVQQAVARLKPGGVLIACIPNVQHWSVFVQLVSGSWPRHDEGLFDRTHIRWFALSDMCLLLQNEGLSVEKVVPRVFNEPAGREILEFLEPLAQHLHQEPEQFVSMSLPLQYVLVGRKVN</sequence>
<dbReference type="GO" id="GO:0008168">
    <property type="term" value="F:methyltransferase activity"/>
    <property type="evidence" value="ECO:0007669"/>
    <property type="project" value="UniProtKB-KW"/>
</dbReference>
<name>A0ABU8VWN8_9BURK</name>
<proteinExistence type="predicted"/>